<evidence type="ECO:0000256" key="1">
    <source>
        <dbReference type="ARBA" id="ARBA00004606"/>
    </source>
</evidence>
<reference evidence="9" key="1">
    <citation type="submission" date="2013-04" db="EMBL/GenBank/DDBJ databases">
        <authorList>
            <person name="Qu J."/>
            <person name="Murali S.C."/>
            <person name="Bandaranaike D."/>
            <person name="Bellair M."/>
            <person name="Blankenburg K."/>
            <person name="Chao H."/>
            <person name="Dinh H."/>
            <person name="Doddapaneni H."/>
            <person name="Downs B."/>
            <person name="Dugan-Rocha S."/>
            <person name="Elkadiri S."/>
            <person name="Gnanaolivu R.D."/>
            <person name="Hernandez B."/>
            <person name="Javaid M."/>
            <person name="Jayaseelan J.C."/>
            <person name="Lee S."/>
            <person name="Li M."/>
            <person name="Ming W."/>
            <person name="Munidasa M."/>
            <person name="Muniz J."/>
            <person name="Nguyen L."/>
            <person name="Ongeri F."/>
            <person name="Osuji N."/>
            <person name="Pu L.-L."/>
            <person name="Puazo M."/>
            <person name="Qu C."/>
            <person name="Quiroz J."/>
            <person name="Raj R."/>
            <person name="Weissenberger G."/>
            <person name="Xin Y."/>
            <person name="Zou X."/>
            <person name="Han Y."/>
            <person name="Richards S."/>
            <person name="Worley K."/>
            <person name="Muzny D."/>
            <person name="Gibbs R."/>
        </authorList>
    </citation>
    <scope>NUCLEOTIDE SEQUENCE</scope>
    <source>
        <strain evidence="9">Sampled in the wild</strain>
    </source>
</reference>
<evidence type="ECO:0000256" key="8">
    <source>
        <dbReference type="SAM" id="Phobius"/>
    </source>
</evidence>
<dbReference type="GO" id="GO:0016020">
    <property type="term" value="C:membrane"/>
    <property type="evidence" value="ECO:0007669"/>
    <property type="project" value="UniProtKB-SubCell"/>
</dbReference>
<keyword evidence="10" id="KW-1185">Reference proteome</keyword>
<feature type="region of interest" description="Disordered" evidence="7">
    <location>
        <begin position="87"/>
        <end position="123"/>
    </location>
</feature>
<sequence>MQKSPVVGGGGLGILAGTRMSMAAGRTFMLTLAVGITFGFSFAYILLNTTQRFYLLSSPNGAFETSRLPRGSEGALETWWPKNEESLKHHDAHHHGDIEGAEGPALDVGSHSHDEEFHRGEDEVAKQMAKRVRVLCWVMTNPANHEKKARHVKATWGKRCNILLFMSTANEK</sequence>
<reference evidence="9" key="2">
    <citation type="submission" date="2017-10" db="EMBL/GenBank/DDBJ databases">
        <title>Ladona fulva Genome sequencing and assembly.</title>
        <authorList>
            <person name="Murali S."/>
            <person name="Richards S."/>
            <person name="Bandaranaike D."/>
            <person name="Bellair M."/>
            <person name="Blankenburg K."/>
            <person name="Chao H."/>
            <person name="Dinh H."/>
            <person name="Doddapaneni H."/>
            <person name="Dugan-Rocha S."/>
            <person name="Elkadiri S."/>
            <person name="Gnanaolivu R."/>
            <person name="Hernandez B."/>
            <person name="Skinner E."/>
            <person name="Javaid M."/>
            <person name="Lee S."/>
            <person name="Li M."/>
            <person name="Ming W."/>
            <person name="Munidasa M."/>
            <person name="Muniz J."/>
            <person name="Nguyen L."/>
            <person name="Hughes D."/>
            <person name="Osuji N."/>
            <person name="Pu L.-L."/>
            <person name="Puazo M."/>
            <person name="Qu C."/>
            <person name="Quiroz J."/>
            <person name="Raj R."/>
            <person name="Weissenberger G."/>
            <person name="Xin Y."/>
            <person name="Zou X."/>
            <person name="Han Y."/>
            <person name="Worley K."/>
            <person name="Muzny D."/>
            <person name="Gibbs R."/>
        </authorList>
    </citation>
    <scope>NUCLEOTIDE SEQUENCE</scope>
    <source>
        <strain evidence="9">Sampled in the wild</strain>
    </source>
</reference>
<dbReference type="InterPro" id="IPR026050">
    <property type="entry name" value="C1GALT1/C1GALT1_chp1"/>
</dbReference>
<organism evidence="9 10">
    <name type="scientific">Ladona fulva</name>
    <name type="common">Scarce chaser dragonfly</name>
    <name type="synonym">Libellula fulva</name>
    <dbReference type="NCBI Taxonomy" id="123851"/>
    <lineage>
        <taxon>Eukaryota</taxon>
        <taxon>Metazoa</taxon>
        <taxon>Ecdysozoa</taxon>
        <taxon>Arthropoda</taxon>
        <taxon>Hexapoda</taxon>
        <taxon>Insecta</taxon>
        <taxon>Pterygota</taxon>
        <taxon>Palaeoptera</taxon>
        <taxon>Odonata</taxon>
        <taxon>Epiprocta</taxon>
        <taxon>Anisoptera</taxon>
        <taxon>Libelluloidea</taxon>
        <taxon>Libellulidae</taxon>
        <taxon>Ladona</taxon>
    </lineage>
</organism>
<keyword evidence="3 8" id="KW-0812">Transmembrane</keyword>
<dbReference type="OrthoDB" id="414175at2759"/>
<evidence type="ECO:0000256" key="4">
    <source>
        <dbReference type="ARBA" id="ARBA00022968"/>
    </source>
</evidence>
<feature type="transmembrane region" description="Helical" evidence="8">
    <location>
        <begin position="28"/>
        <end position="47"/>
    </location>
</feature>
<evidence type="ECO:0000256" key="5">
    <source>
        <dbReference type="ARBA" id="ARBA00022989"/>
    </source>
</evidence>
<dbReference type="EMBL" id="KZ309327">
    <property type="protein sequence ID" value="KAG8238296.1"/>
    <property type="molecule type" value="Genomic_DNA"/>
</dbReference>
<name>A0A8K0P8W6_LADFU</name>
<evidence type="ECO:0000256" key="6">
    <source>
        <dbReference type="ARBA" id="ARBA00023136"/>
    </source>
</evidence>
<comment type="subcellular location">
    <subcellularLocation>
        <location evidence="1">Membrane</location>
        <topology evidence="1">Single-pass type II membrane protein</topology>
    </subcellularLocation>
</comment>
<dbReference type="AlphaFoldDB" id="A0A8K0P8W6"/>
<feature type="compositionally biased region" description="Basic and acidic residues" evidence="7">
    <location>
        <begin position="110"/>
        <end position="123"/>
    </location>
</feature>
<proteinExistence type="inferred from homology"/>
<feature type="compositionally biased region" description="Basic and acidic residues" evidence="7">
    <location>
        <begin position="87"/>
        <end position="98"/>
    </location>
</feature>
<keyword evidence="5 8" id="KW-1133">Transmembrane helix</keyword>
<dbReference type="Proteomes" id="UP000792457">
    <property type="component" value="Unassembled WGS sequence"/>
</dbReference>
<dbReference type="PANTHER" id="PTHR23033:SF14">
    <property type="entry name" value="GLYCOPROTEIN-N-ACETYLGALACTOSAMINE 3-BETA-GALACTOSYLTRANSFERASE 1-RELATED"/>
    <property type="match status" value="1"/>
</dbReference>
<evidence type="ECO:0000313" key="10">
    <source>
        <dbReference type="Proteomes" id="UP000792457"/>
    </source>
</evidence>
<comment type="caution">
    <text evidence="9">The sequence shown here is derived from an EMBL/GenBank/DDBJ whole genome shotgun (WGS) entry which is preliminary data.</text>
</comment>
<dbReference type="Gene3D" id="3.90.550.50">
    <property type="match status" value="1"/>
</dbReference>
<evidence type="ECO:0000313" key="9">
    <source>
        <dbReference type="EMBL" id="KAG8238296.1"/>
    </source>
</evidence>
<protein>
    <submittedName>
        <fullName evidence="9">Uncharacterized protein</fullName>
    </submittedName>
</protein>
<evidence type="ECO:0000256" key="2">
    <source>
        <dbReference type="ARBA" id="ARBA00006462"/>
    </source>
</evidence>
<evidence type="ECO:0000256" key="3">
    <source>
        <dbReference type="ARBA" id="ARBA00022692"/>
    </source>
</evidence>
<accession>A0A8K0P8W6</accession>
<evidence type="ECO:0000256" key="7">
    <source>
        <dbReference type="SAM" id="MobiDB-lite"/>
    </source>
</evidence>
<comment type="similarity">
    <text evidence="2">Belongs to the glycosyltransferase 31 family. Beta3-Gal-T subfamily.</text>
</comment>
<dbReference type="GO" id="GO:0016263">
    <property type="term" value="F:glycoprotein-N-acetylgalactosamine 3-beta-galactosyltransferase activity"/>
    <property type="evidence" value="ECO:0007669"/>
    <property type="project" value="TreeGrafter"/>
</dbReference>
<dbReference type="PANTHER" id="PTHR23033">
    <property type="entry name" value="BETA1,3-GALACTOSYLTRANSFERASE"/>
    <property type="match status" value="1"/>
</dbReference>
<gene>
    <name evidence="9" type="ORF">J437_LFUL018255</name>
</gene>
<keyword evidence="6 8" id="KW-0472">Membrane</keyword>
<keyword evidence="4" id="KW-0735">Signal-anchor</keyword>